<gene>
    <name evidence="2" type="ORF">B0H16DRAFT_1497474</name>
</gene>
<accession>A0AAD7NZ95</accession>
<evidence type="ECO:0000256" key="1">
    <source>
        <dbReference type="SAM" id="MobiDB-lite"/>
    </source>
</evidence>
<reference evidence="2" key="1">
    <citation type="submission" date="2023-03" db="EMBL/GenBank/DDBJ databases">
        <title>Massive genome expansion in bonnet fungi (Mycena s.s.) driven by repeated elements and novel gene families across ecological guilds.</title>
        <authorList>
            <consortium name="Lawrence Berkeley National Laboratory"/>
            <person name="Harder C.B."/>
            <person name="Miyauchi S."/>
            <person name="Viragh M."/>
            <person name="Kuo A."/>
            <person name="Thoen E."/>
            <person name="Andreopoulos B."/>
            <person name="Lu D."/>
            <person name="Skrede I."/>
            <person name="Drula E."/>
            <person name="Henrissat B."/>
            <person name="Morin E."/>
            <person name="Kohler A."/>
            <person name="Barry K."/>
            <person name="LaButti K."/>
            <person name="Morin E."/>
            <person name="Salamov A."/>
            <person name="Lipzen A."/>
            <person name="Mereny Z."/>
            <person name="Hegedus B."/>
            <person name="Baldrian P."/>
            <person name="Stursova M."/>
            <person name="Weitz H."/>
            <person name="Taylor A."/>
            <person name="Grigoriev I.V."/>
            <person name="Nagy L.G."/>
            <person name="Martin F."/>
            <person name="Kauserud H."/>
        </authorList>
    </citation>
    <scope>NUCLEOTIDE SEQUENCE</scope>
    <source>
        <strain evidence="2">CBHHK182m</strain>
    </source>
</reference>
<feature type="region of interest" description="Disordered" evidence="1">
    <location>
        <begin position="1"/>
        <end position="207"/>
    </location>
</feature>
<dbReference type="Proteomes" id="UP001215598">
    <property type="component" value="Unassembled WGS sequence"/>
</dbReference>
<sequence>MPDSPPPAYSKEYNNNPPAASHHNRLGDGTQTLNSSKRADGRGARPLPLPPSLKTATVSPLRLHKKSQSEAIPSIERPWKPPYPPDRRDRYPAAANPPQFRNREADSVLMPQKYLRSPPPTPVPMQFGRTVSHSPMPPPNRGGEALHGLPQGGAIDPNAFYNPAVSGHLPRSSISHMPSRNNTPLGNNRPIQAPSSRPSNGPHVRWG</sequence>
<evidence type="ECO:0000313" key="3">
    <source>
        <dbReference type="Proteomes" id="UP001215598"/>
    </source>
</evidence>
<organism evidence="2 3">
    <name type="scientific">Mycena metata</name>
    <dbReference type="NCBI Taxonomy" id="1033252"/>
    <lineage>
        <taxon>Eukaryota</taxon>
        <taxon>Fungi</taxon>
        <taxon>Dikarya</taxon>
        <taxon>Basidiomycota</taxon>
        <taxon>Agaricomycotina</taxon>
        <taxon>Agaricomycetes</taxon>
        <taxon>Agaricomycetidae</taxon>
        <taxon>Agaricales</taxon>
        <taxon>Marasmiineae</taxon>
        <taxon>Mycenaceae</taxon>
        <taxon>Mycena</taxon>
    </lineage>
</organism>
<keyword evidence="3" id="KW-1185">Reference proteome</keyword>
<dbReference type="EMBL" id="JARKIB010000004">
    <property type="protein sequence ID" value="KAJ7781214.1"/>
    <property type="molecule type" value="Genomic_DNA"/>
</dbReference>
<protein>
    <submittedName>
        <fullName evidence="2">Uncharacterized protein</fullName>
    </submittedName>
</protein>
<proteinExistence type="predicted"/>
<name>A0AAD7NZ95_9AGAR</name>
<feature type="compositionally biased region" description="Polar residues" evidence="1">
    <location>
        <begin position="172"/>
        <end position="199"/>
    </location>
</feature>
<dbReference type="AlphaFoldDB" id="A0AAD7NZ95"/>
<evidence type="ECO:0000313" key="2">
    <source>
        <dbReference type="EMBL" id="KAJ7781214.1"/>
    </source>
</evidence>
<comment type="caution">
    <text evidence="2">The sequence shown here is derived from an EMBL/GenBank/DDBJ whole genome shotgun (WGS) entry which is preliminary data.</text>
</comment>